<sequence length="392" mass="39337">MEGSRRRRPHPDATPQVPTSGAAADAIADAEAALAQQNSASSQLDMQVVSAILNAHLTTVEGREALTGLQQETEAAVRTRSDLDTPAGARDFQQFLIGKLRDIRAVVMDASLDDTSKSALMAAWTSLYGAAGRAAGTGDDPPASDASDDLDADWDPLLDALPADDPAAAEGVAAAPPVAAPAIPQFPAFGAGPPPGLGAAPGAPADWALPARDARDGEPDPVLRDLDDDAPAGPGEPDPGDGAASPAHDAEGRDAVDTPPAPAPGPTPVTLPDGEVVTAASPRLAAAITAAVTGTPIAEAFQRQGITLPAPGTAVADPIDPRDVTPGDIGMLADRHALALGPDKALLDGQIQHIATVSGPGFLGWEHPPAETTAAPVPTRPAAPAPTRPAAT</sequence>
<evidence type="ECO:0000313" key="3">
    <source>
        <dbReference type="Proteomes" id="UP000320513"/>
    </source>
</evidence>
<feature type="region of interest" description="Disordered" evidence="1">
    <location>
        <begin position="1"/>
        <end position="23"/>
    </location>
</feature>
<gene>
    <name evidence="2" type="ORF">FPZ47_20780</name>
</gene>
<feature type="region of interest" description="Disordered" evidence="1">
    <location>
        <begin position="134"/>
        <end position="163"/>
    </location>
</feature>
<feature type="compositionally biased region" description="Low complexity" evidence="1">
    <location>
        <begin position="231"/>
        <end position="247"/>
    </location>
</feature>
<organism evidence="2 3">
    <name type="scientific">Mycobacterium helveticum</name>
    <dbReference type="NCBI Taxonomy" id="2592811"/>
    <lineage>
        <taxon>Bacteria</taxon>
        <taxon>Bacillati</taxon>
        <taxon>Actinomycetota</taxon>
        <taxon>Actinomycetes</taxon>
        <taxon>Mycobacteriales</taxon>
        <taxon>Mycobacteriaceae</taxon>
        <taxon>Mycobacterium</taxon>
    </lineage>
</organism>
<feature type="compositionally biased region" description="Low complexity" evidence="1">
    <location>
        <begin position="186"/>
        <end position="211"/>
    </location>
</feature>
<feature type="compositionally biased region" description="Low complexity" evidence="1">
    <location>
        <begin position="134"/>
        <end position="145"/>
    </location>
</feature>
<feature type="compositionally biased region" description="Pro residues" evidence="1">
    <location>
        <begin position="259"/>
        <end position="269"/>
    </location>
</feature>
<feature type="region of interest" description="Disordered" evidence="1">
    <location>
        <begin position="362"/>
        <end position="392"/>
    </location>
</feature>
<reference evidence="2 3" key="1">
    <citation type="submission" date="2019-07" db="EMBL/GenBank/DDBJ databases">
        <title>New Mycobacterium species.</title>
        <authorList>
            <person name="Tortoli E."/>
            <person name="Ghielmetti G."/>
            <person name="Friedel U."/>
            <person name="Trovato A."/>
        </authorList>
    </citation>
    <scope>NUCLEOTIDE SEQUENCE [LARGE SCALE GENOMIC DNA]</scope>
    <source>
        <strain evidence="2 3">16-83</strain>
    </source>
</reference>
<evidence type="ECO:0000313" key="2">
    <source>
        <dbReference type="EMBL" id="TVS84964.1"/>
    </source>
</evidence>
<dbReference type="RefSeq" id="WP_144954572.1">
    <property type="nucleotide sequence ID" value="NZ_VMQU01000108.1"/>
</dbReference>
<feature type="compositionally biased region" description="Acidic residues" evidence="1">
    <location>
        <begin position="146"/>
        <end position="156"/>
    </location>
</feature>
<dbReference type="EMBL" id="VMQU01000108">
    <property type="protein sequence ID" value="TVS84964.1"/>
    <property type="molecule type" value="Genomic_DNA"/>
</dbReference>
<feature type="compositionally biased region" description="Pro residues" evidence="1">
    <location>
        <begin position="378"/>
        <end position="392"/>
    </location>
</feature>
<evidence type="ECO:0000256" key="1">
    <source>
        <dbReference type="SAM" id="MobiDB-lite"/>
    </source>
</evidence>
<protein>
    <submittedName>
        <fullName evidence="2">DUF4226 domain-containing protein</fullName>
    </submittedName>
</protein>
<dbReference type="OrthoDB" id="4761006at2"/>
<name>A0A557XH16_9MYCO</name>
<feature type="compositionally biased region" description="Basic and acidic residues" evidence="1">
    <location>
        <begin position="212"/>
        <end position="225"/>
    </location>
</feature>
<dbReference type="InterPro" id="IPR019710">
    <property type="entry name" value="DUF4226"/>
</dbReference>
<keyword evidence="3" id="KW-1185">Reference proteome</keyword>
<comment type="caution">
    <text evidence="2">The sequence shown here is derived from an EMBL/GenBank/DDBJ whole genome shotgun (WGS) entry which is preliminary data.</text>
</comment>
<proteinExistence type="predicted"/>
<feature type="region of interest" description="Disordered" evidence="1">
    <location>
        <begin position="186"/>
        <end position="274"/>
    </location>
</feature>
<dbReference type="Proteomes" id="UP000320513">
    <property type="component" value="Unassembled WGS sequence"/>
</dbReference>
<dbReference type="AlphaFoldDB" id="A0A557XH16"/>
<accession>A0A557XH16</accession>
<dbReference type="Pfam" id="PF10774">
    <property type="entry name" value="DUF4226"/>
    <property type="match status" value="1"/>
</dbReference>